<dbReference type="Proteomes" id="UP000007054">
    <property type="component" value="Chromosome"/>
</dbReference>
<dbReference type="EMBL" id="FP929052">
    <property type="protein sequence ID" value="CBL18189.1"/>
    <property type="molecule type" value="Genomic_DNA"/>
</dbReference>
<dbReference type="AlphaFoldDB" id="D4LEZ4"/>
<dbReference type="Pfam" id="PF02661">
    <property type="entry name" value="Fic"/>
    <property type="match status" value="1"/>
</dbReference>
<dbReference type="PANTHER" id="PTHR13504">
    <property type="entry name" value="FIDO DOMAIN-CONTAINING PROTEIN DDB_G0283145"/>
    <property type="match status" value="1"/>
</dbReference>
<dbReference type="PANTHER" id="PTHR13504:SF40">
    <property type="entry name" value="FIDO DOMAIN-CONTAINING PROTEIN"/>
    <property type="match status" value="1"/>
</dbReference>
<sequence>MGYEGLSKLFYKSPEQYQAAYQRRFAGDATVHFAFDVHQKPAFLVITPELLSLIDQIHVLDKQLTWISRRLPKIAKQQYSTWAVIEEIRLTNEIEGVHSTRREIQLLVEDHLPVKNEQRLVGFVKKYRQLMNRQSIPLRTCEDLRRLYDELCLPDVIADAADHAPDGLLFRKDSVCIYSESQKEIHKGLYPESAILSAMTKALDMLHDSQLPVLLRIALFHYCFAYIHPFYDGNGRMDRFISSYYLAWNFNPLLGYHLSYTIKKELSTYYKLFKQTNDPRNCGDLTLFAEGFLRIIRTSSESLNASLLKRLEKMTFFRNQLLKRFPNDRHFRVLHILMLNTLFGYRGLTLPELAAACGMDEPLTAVLLQTLATQTPLVVLYREGEHTMYEVNLERLAEIP</sequence>
<organism evidence="4 5">
    <name type="scientific">Ruminococcus champanellensis (strain DSM 18848 / JCM 17042 / KCTC 15320 / 18P13)</name>
    <dbReference type="NCBI Taxonomy" id="213810"/>
    <lineage>
        <taxon>Bacteria</taxon>
        <taxon>Bacillati</taxon>
        <taxon>Bacillota</taxon>
        <taxon>Clostridia</taxon>
        <taxon>Eubacteriales</taxon>
        <taxon>Oscillospiraceae</taxon>
        <taxon>Ruminococcus</taxon>
    </lineage>
</organism>
<evidence type="ECO:0000256" key="1">
    <source>
        <dbReference type="PIRSR" id="PIRSR640198-1"/>
    </source>
</evidence>
<gene>
    <name evidence="4" type="ordered locus">RUM_21740</name>
</gene>
<evidence type="ECO:0000256" key="2">
    <source>
        <dbReference type="PIRSR" id="PIRSR640198-2"/>
    </source>
</evidence>
<dbReference type="InterPro" id="IPR040198">
    <property type="entry name" value="Fido_containing"/>
</dbReference>
<evidence type="ECO:0000259" key="3">
    <source>
        <dbReference type="PROSITE" id="PS51459"/>
    </source>
</evidence>
<feature type="binding site" evidence="2">
    <location>
        <position position="277"/>
    </location>
    <ligand>
        <name>ATP</name>
        <dbReference type="ChEBI" id="CHEBI:30616"/>
    </ligand>
</feature>
<protein>
    <submittedName>
        <fullName evidence="4">Uncharacterized conserved protein</fullName>
    </submittedName>
</protein>
<dbReference type="InterPro" id="IPR003812">
    <property type="entry name" value="Fido"/>
</dbReference>
<dbReference type="KEGG" id="rch:RUM_21740"/>
<keyword evidence="5" id="KW-1185">Reference proteome</keyword>
<dbReference type="SUPFAM" id="SSF140931">
    <property type="entry name" value="Fic-like"/>
    <property type="match status" value="1"/>
</dbReference>
<dbReference type="Gene3D" id="1.10.3290.10">
    <property type="entry name" value="Fido-like domain"/>
    <property type="match status" value="1"/>
</dbReference>
<dbReference type="GO" id="GO:0005524">
    <property type="term" value="F:ATP binding"/>
    <property type="evidence" value="ECO:0007669"/>
    <property type="project" value="UniProtKB-KW"/>
</dbReference>
<feature type="binding site" evidence="2">
    <location>
        <begin position="269"/>
        <end position="270"/>
    </location>
    <ligand>
        <name>ATP</name>
        <dbReference type="ChEBI" id="CHEBI:30616"/>
    </ligand>
</feature>
<reference evidence="4" key="1">
    <citation type="submission" date="2010-03" db="EMBL/GenBank/DDBJ databases">
        <title>The genome sequence of Ruminococcus sp. 18P13.</title>
        <authorList>
            <consortium name="metaHIT consortium -- http://www.metahit.eu/"/>
            <person name="Pajon A."/>
            <person name="Turner K."/>
            <person name="Parkhill J."/>
            <person name="Bernalier A."/>
        </authorList>
    </citation>
    <scope>NUCLEOTIDE SEQUENCE [LARGE SCALE GENOMIC DNA]</scope>
    <source>
        <strain evidence="4">Type strain: 18P13</strain>
    </source>
</reference>
<name>D4LEZ4_RUMC1</name>
<accession>D4LEZ4</accession>
<dbReference type="InterPro" id="IPR036597">
    <property type="entry name" value="Fido-like_dom_sf"/>
</dbReference>
<proteinExistence type="predicted"/>
<evidence type="ECO:0000313" key="5">
    <source>
        <dbReference type="Proteomes" id="UP000007054"/>
    </source>
</evidence>
<feature type="active site" evidence="1">
    <location>
        <position position="228"/>
    </location>
</feature>
<keyword evidence="2" id="KW-0067">ATP-binding</keyword>
<feature type="binding site" evidence="2">
    <location>
        <begin position="232"/>
        <end position="239"/>
    </location>
    <ligand>
        <name>ATP</name>
        <dbReference type="ChEBI" id="CHEBI:30616"/>
    </ligand>
</feature>
<dbReference type="PROSITE" id="PS51459">
    <property type="entry name" value="FIDO"/>
    <property type="match status" value="1"/>
</dbReference>
<dbReference type="GeneID" id="83156829"/>
<feature type="domain" description="Fido" evidence="3">
    <location>
        <begin position="148"/>
        <end position="291"/>
    </location>
</feature>
<dbReference type="RefSeq" id="WP_015559095.1">
    <property type="nucleotide sequence ID" value="NC_021039.1"/>
</dbReference>
<reference evidence="4" key="2">
    <citation type="submission" date="2010-03" db="EMBL/GenBank/DDBJ databases">
        <authorList>
            <person name="Pajon A."/>
        </authorList>
    </citation>
    <scope>NUCLEOTIDE SEQUENCE</scope>
    <source>
        <strain evidence="4">Type strain: 18P13</strain>
    </source>
</reference>
<dbReference type="BioCyc" id="RCHA213810:RUM_RS10550-MONOMER"/>
<dbReference type="STRING" id="213810.RUM_21740"/>
<evidence type="ECO:0000313" key="4">
    <source>
        <dbReference type="EMBL" id="CBL18189.1"/>
    </source>
</evidence>
<dbReference type="PATRIC" id="fig|213810.4.peg.2062"/>
<dbReference type="HOGENOM" id="CLU_051003_0_0_9"/>
<keyword evidence="2" id="KW-0547">Nucleotide-binding</keyword>